<dbReference type="EMBL" id="EAAA01002053">
    <property type="status" value="NOT_ANNOTATED_CDS"/>
    <property type="molecule type" value="Genomic_DNA"/>
</dbReference>
<dbReference type="GO" id="GO:0004252">
    <property type="term" value="F:serine-type endopeptidase activity"/>
    <property type="evidence" value="ECO:0000318"/>
    <property type="project" value="GO_Central"/>
</dbReference>
<dbReference type="InParanoid" id="F7AJG5"/>
<dbReference type="AlphaFoldDB" id="F7AJG5"/>
<dbReference type="EMBL" id="EAAA01002054">
    <property type="status" value="NOT_ANNOTATED_CDS"/>
    <property type="molecule type" value="Genomic_DNA"/>
</dbReference>
<name>F7AJG5_CIOIN</name>
<dbReference type="PANTHER" id="PTHR24250">
    <property type="entry name" value="CHYMOTRYPSIN-RELATED"/>
    <property type="match status" value="1"/>
</dbReference>
<reference evidence="8" key="3">
    <citation type="submission" date="2025-08" db="UniProtKB">
        <authorList>
            <consortium name="Ensembl"/>
        </authorList>
    </citation>
    <scope>IDENTIFICATION</scope>
</reference>
<keyword evidence="3 6" id="KW-0378">Hydrolase</keyword>
<dbReference type="Pfam" id="PF00089">
    <property type="entry name" value="Trypsin"/>
    <property type="match status" value="1"/>
</dbReference>
<dbReference type="Ensembl" id="ENSCINT00000029289.2">
    <property type="protein sequence ID" value="ENSCINP00000029043.2"/>
    <property type="gene ID" value="ENSCING00000003218.3"/>
</dbReference>
<dbReference type="FunCoup" id="F7AJG5">
    <property type="interactions" value="8"/>
</dbReference>
<dbReference type="CDD" id="cd00190">
    <property type="entry name" value="Tryp_SPc"/>
    <property type="match status" value="1"/>
</dbReference>
<dbReference type="SMART" id="SM00020">
    <property type="entry name" value="Tryp_SPc"/>
    <property type="match status" value="1"/>
</dbReference>
<sequence length="260" mass="28020">MVTGLDYIGQGQLVSYNSPRVVNGETAVPHSWPWQVSLQGSYGSAYCGGTLVRDQWVVTAAHCAALIFIGTYGSDQVGLGMHDKTLPESSRQLIDVVAVYVHPQYDNPDRSHDVAMVKMATPAILNDQVSLACEAHEGWEFPPGMECVVTGWGVTVEGGNRGTNILQQAPLPLMSDQDCYDLYQQAGLDTTSDMQCAGGVGQGACNGDSGGPLNCYVNNRWYHMGIVSFGEANCDTEIASVFAKVSHLRNFIDSTIENFS</sequence>
<dbReference type="GeneTree" id="ENSGT00940000153216"/>
<dbReference type="Proteomes" id="UP000008144">
    <property type="component" value="Chromosome 5"/>
</dbReference>
<dbReference type="HOGENOM" id="CLU_006842_7_6_1"/>
<dbReference type="InterPro" id="IPR033116">
    <property type="entry name" value="TRYPSIN_SER"/>
</dbReference>
<feature type="domain" description="Peptidase S1" evidence="7">
    <location>
        <begin position="21"/>
        <end position="257"/>
    </location>
</feature>
<evidence type="ECO:0000313" key="9">
    <source>
        <dbReference type="Proteomes" id="UP000008144"/>
    </source>
</evidence>
<dbReference type="PANTHER" id="PTHR24250:SF50">
    <property type="entry name" value="PEPTIDASE S1 DOMAIN-CONTAINING PROTEIN"/>
    <property type="match status" value="1"/>
</dbReference>
<dbReference type="InterPro" id="IPR001254">
    <property type="entry name" value="Trypsin_dom"/>
</dbReference>
<reference evidence="9" key="1">
    <citation type="journal article" date="2002" name="Science">
        <title>The draft genome of Ciona intestinalis: insights into chordate and vertebrate origins.</title>
        <authorList>
            <person name="Dehal P."/>
            <person name="Satou Y."/>
            <person name="Campbell R.K."/>
            <person name="Chapman J."/>
            <person name="Degnan B."/>
            <person name="De Tomaso A."/>
            <person name="Davidson B."/>
            <person name="Di Gregorio A."/>
            <person name="Gelpke M."/>
            <person name="Goodstein D.M."/>
            <person name="Harafuji N."/>
            <person name="Hastings K.E."/>
            <person name="Ho I."/>
            <person name="Hotta K."/>
            <person name="Huang W."/>
            <person name="Kawashima T."/>
            <person name="Lemaire P."/>
            <person name="Martinez D."/>
            <person name="Meinertzhagen I.A."/>
            <person name="Necula S."/>
            <person name="Nonaka M."/>
            <person name="Putnam N."/>
            <person name="Rash S."/>
            <person name="Saiga H."/>
            <person name="Satake M."/>
            <person name="Terry A."/>
            <person name="Yamada L."/>
            <person name="Wang H.G."/>
            <person name="Awazu S."/>
            <person name="Azumi K."/>
            <person name="Boore J."/>
            <person name="Branno M."/>
            <person name="Chin-Bow S."/>
            <person name="DeSantis R."/>
            <person name="Doyle S."/>
            <person name="Francino P."/>
            <person name="Keys D.N."/>
            <person name="Haga S."/>
            <person name="Hayashi H."/>
            <person name="Hino K."/>
            <person name="Imai K.S."/>
            <person name="Inaba K."/>
            <person name="Kano S."/>
            <person name="Kobayashi K."/>
            <person name="Kobayashi M."/>
            <person name="Lee B.I."/>
            <person name="Makabe K.W."/>
            <person name="Manohar C."/>
            <person name="Matassi G."/>
            <person name="Medina M."/>
            <person name="Mochizuki Y."/>
            <person name="Mount S."/>
            <person name="Morishita T."/>
            <person name="Miura S."/>
            <person name="Nakayama A."/>
            <person name="Nishizaka S."/>
            <person name="Nomoto H."/>
            <person name="Ohta F."/>
            <person name="Oishi K."/>
            <person name="Rigoutsos I."/>
            <person name="Sano M."/>
            <person name="Sasaki A."/>
            <person name="Sasakura Y."/>
            <person name="Shoguchi E."/>
            <person name="Shin-i T."/>
            <person name="Spagnuolo A."/>
            <person name="Stainier D."/>
            <person name="Suzuki M.M."/>
            <person name="Tassy O."/>
            <person name="Takatori N."/>
            <person name="Tokuoka M."/>
            <person name="Yagi K."/>
            <person name="Yoshizaki F."/>
            <person name="Wada S."/>
            <person name="Zhang C."/>
            <person name="Hyatt P.D."/>
            <person name="Larimer F."/>
            <person name="Detter C."/>
            <person name="Doggett N."/>
            <person name="Glavina T."/>
            <person name="Hawkins T."/>
            <person name="Richardson P."/>
            <person name="Lucas S."/>
            <person name="Kohara Y."/>
            <person name="Levine M."/>
            <person name="Satoh N."/>
            <person name="Rokhsar D.S."/>
        </authorList>
    </citation>
    <scope>NUCLEOTIDE SEQUENCE [LARGE SCALE GENOMIC DNA]</scope>
</reference>
<dbReference type="GO" id="GO:0006508">
    <property type="term" value="P:proteolysis"/>
    <property type="evidence" value="ECO:0000318"/>
    <property type="project" value="GO_Central"/>
</dbReference>
<dbReference type="PROSITE" id="PS00135">
    <property type="entry name" value="TRYPSIN_SER"/>
    <property type="match status" value="1"/>
</dbReference>
<evidence type="ECO:0000259" key="7">
    <source>
        <dbReference type="PROSITE" id="PS50240"/>
    </source>
</evidence>
<evidence type="ECO:0000256" key="1">
    <source>
        <dbReference type="ARBA" id="ARBA00022670"/>
    </source>
</evidence>
<evidence type="ECO:0000256" key="2">
    <source>
        <dbReference type="ARBA" id="ARBA00022729"/>
    </source>
</evidence>
<proteinExistence type="predicted"/>
<keyword evidence="4 6" id="KW-0720">Serine protease</keyword>
<dbReference type="SUPFAM" id="SSF50494">
    <property type="entry name" value="Trypsin-like serine proteases"/>
    <property type="match status" value="1"/>
</dbReference>
<evidence type="ECO:0000256" key="5">
    <source>
        <dbReference type="ARBA" id="ARBA00023157"/>
    </source>
</evidence>
<dbReference type="PROSITE" id="PS50240">
    <property type="entry name" value="TRYPSIN_DOM"/>
    <property type="match status" value="1"/>
</dbReference>
<keyword evidence="1 6" id="KW-0645">Protease</keyword>
<dbReference type="FunFam" id="2.40.10.10:FF:000120">
    <property type="entry name" value="Putative serine protease"/>
    <property type="match status" value="1"/>
</dbReference>
<keyword evidence="2" id="KW-0732">Signal</keyword>
<dbReference type="InterPro" id="IPR018114">
    <property type="entry name" value="TRYPSIN_HIS"/>
</dbReference>
<evidence type="ECO:0000256" key="4">
    <source>
        <dbReference type="ARBA" id="ARBA00022825"/>
    </source>
</evidence>
<evidence type="ECO:0000313" key="8">
    <source>
        <dbReference type="Ensembl" id="ENSCINP00000029043.2"/>
    </source>
</evidence>
<gene>
    <name evidence="8" type="primary">LOC100181838</name>
</gene>
<evidence type="ECO:0000256" key="3">
    <source>
        <dbReference type="ARBA" id="ARBA00022801"/>
    </source>
</evidence>
<reference evidence="8" key="4">
    <citation type="submission" date="2025-09" db="UniProtKB">
        <authorList>
            <consortium name="Ensembl"/>
        </authorList>
    </citation>
    <scope>IDENTIFICATION</scope>
</reference>
<keyword evidence="9" id="KW-1185">Reference proteome</keyword>
<dbReference type="InterPro" id="IPR043504">
    <property type="entry name" value="Peptidase_S1_PA_chymotrypsin"/>
</dbReference>
<dbReference type="PROSITE" id="PS00134">
    <property type="entry name" value="TRYPSIN_HIS"/>
    <property type="match status" value="1"/>
</dbReference>
<protein>
    <submittedName>
        <fullName evidence="8">Chymotrypsin B-like</fullName>
    </submittedName>
</protein>
<dbReference type="InterPro" id="IPR001314">
    <property type="entry name" value="Peptidase_S1A"/>
</dbReference>
<organism evidence="8 9">
    <name type="scientific">Ciona intestinalis</name>
    <name type="common">Transparent sea squirt</name>
    <name type="synonym">Ascidia intestinalis</name>
    <dbReference type="NCBI Taxonomy" id="7719"/>
    <lineage>
        <taxon>Eukaryota</taxon>
        <taxon>Metazoa</taxon>
        <taxon>Chordata</taxon>
        <taxon>Tunicata</taxon>
        <taxon>Ascidiacea</taxon>
        <taxon>Phlebobranchia</taxon>
        <taxon>Cionidae</taxon>
        <taxon>Ciona</taxon>
    </lineage>
</organism>
<reference evidence="8" key="2">
    <citation type="journal article" date="2008" name="Genome Biol.">
        <title>Improved genome assembly and evidence-based global gene model set for the chordate Ciona intestinalis: new insight into intron and operon populations.</title>
        <authorList>
            <person name="Satou Y."/>
            <person name="Mineta K."/>
            <person name="Ogasawara M."/>
            <person name="Sasakura Y."/>
            <person name="Shoguchi E."/>
            <person name="Ueno K."/>
            <person name="Yamada L."/>
            <person name="Matsumoto J."/>
            <person name="Wasserscheid J."/>
            <person name="Dewar K."/>
            <person name="Wiley G.B."/>
            <person name="Macmil S.L."/>
            <person name="Roe B.A."/>
            <person name="Zeller R.W."/>
            <person name="Hastings K.E."/>
            <person name="Lemaire P."/>
            <person name="Lindquist E."/>
            <person name="Endo T."/>
            <person name="Hotta K."/>
            <person name="Inaba K."/>
        </authorList>
    </citation>
    <scope>NUCLEOTIDE SEQUENCE [LARGE SCALE GENOMIC DNA]</scope>
    <source>
        <strain evidence="8">wild type</strain>
    </source>
</reference>
<dbReference type="InterPro" id="IPR009003">
    <property type="entry name" value="Peptidase_S1_PA"/>
</dbReference>
<accession>F7AJG5</accession>
<dbReference type="STRING" id="7719.ENSCINP00000029043"/>
<dbReference type="Gene3D" id="2.40.10.10">
    <property type="entry name" value="Trypsin-like serine proteases"/>
    <property type="match status" value="1"/>
</dbReference>
<keyword evidence="5" id="KW-1015">Disulfide bond</keyword>
<dbReference type="PRINTS" id="PR00722">
    <property type="entry name" value="CHYMOTRYPSIN"/>
</dbReference>
<evidence type="ECO:0000256" key="6">
    <source>
        <dbReference type="RuleBase" id="RU363034"/>
    </source>
</evidence>